<feature type="non-terminal residue" evidence="1">
    <location>
        <position position="1"/>
    </location>
</feature>
<feature type="non-terminal residue" evidence="1">
    <location>
        <position position="173"/>
    </location>
</feature>
<reference evidence="1" key="2">
    <citation type="submission" date="2023-05" db="EMBL/GenBank/DDBJ databases">
        <authorList>
            <person name="Fouks B."/>
        </authorList>
    </citation>
    <scope>NUCLEOTIDE SEQUENCE</scope>
    <source>
        <strain evidence="1">Stay&amp;Tobe</strain>
        <tissue evidence="1">Testes</tissue>
    </source>
</reference>
<name>A0AAD7ZGJ0_DIPPU</name>
<keyword evidence="2" id="KW-1185">Reference proteome</keyword>
<accession>A0AAD7ZGJ0</accession>
<evidence type="ECO:0000313" key="2">
    <source>
        <dbReference type="Proteomes" id="UP001233999"/>
    </source>
</evidence>
<gene>
    <name evidence="1" type="ORF">L9F63_004263</name>
</gene>
<dbReference type="Proteomes" id="UP001233999">
    <property type="component" value="Unassembled WGS sequence"/>
</dbReference>
<dbReference type="AlphaFoldDB" id="A0AAD7ZGJ0"/>
<comment type="caution">
    <text evidence="1">The sequence shown here is derived from an EMBL/GenBank/DDBJ whole genome shotgun (WGS) entry which is preliminary data.</text>
</comment>
<sequence length="173" mass="19814">PFSVIVTRGREGNDQQVLRNKVMMEELLLMYAERFCGIYSLKTFSKNPLTRNNLLFCRLHCNLGFKIVLPLPKSSLFLTIITKTAGEKQMRNKKIILMLRCLLYNDLNACSHEACVNAGSHLLIHFSTRRKQIICPSSLWTSNITASYDFTHSWKGRRVLCGVSLDSLEKCNI</sequence>
<evidence type="ECO:0000313" key="1">
    <source>
        <dbReference type="EMBL" id="KAJ9580071.1"/>
    </source>
</evidence>
<organism evidence="1 2">
    <name type="scientific">Diploptera punctata</name>
    <name type="common">Pacific beetle cockroach</name>
    <dbReference type="NCBI Taxonomy" id="6984"/>
    <lineage>
        <taxon>Eukaryota</taxon>
        <taxon>Metazoa</taxon>
        <taxon>Ecdysozoa</taxon>
        <taxon>Arthropoda</taxon>
        <taxon>Hexapoda</taxon>
        <taxon>Insecta</taxon>
        <taxon>Pterygota</taxon>
        <taxon>Neoptera</taxon>
        <taxon>Polyneoptera</taxon>
        <taxon>Dictyoptera</taxon>
        <taxon>Blattodea</taxon>
        <taxon>Blaberoidea</taxon>
        <taxon>Blaberidae</taxon>
        <taxon>Diplopterinae</taxon>
        <taxon>Diploptera</taxon>
    </lineage>
</organism>
<reference evidence="1" key="1">
    <citation type="journal article" date="2023" name="IScience">
        <title>Live-bearing cockroach genome reveals convergent evolutionary mechanisms linked to viviparity in insects and beyond.</title>
        <authorList>
            <person name="Fouks B."/>
            <person name="Harrison M.C."/>
            <person name="Mikhailova A.A."/>
            <person name="Marchal E."/>
            <person name="English S."/>
            <person name="Carruthers M."/>
            <person name="Jennings E.C."/>
            <person name="Chiamaka E.L."/>
            <person name="Frigard R.A."/>
            <person name="Pippel M."/>
            <person name="Attardo G.M."/>
            <person name="Benoit J.B."/>
            <person name="Bornberg-Bauer E."/>
            <person name="Tobe S.S."/>
        </authorList>
    </citation>
    <scope>NUCLEOTIDE SEQUENCE</scope>
    <source>
        <strain evidence="1">Stay&amp;Tobe</strain>
    </source>
</reference>
<protein>
    <submittedName>
        <fullName evidence="1">Uncharacterized protein</fullName>
    </submittedName>
</protein>
<proteinExistence type="predicted"/>
<dbReference type="EMBL" id="JASPKZ010008362">
    <property type="protein sequence ID" value="KAJ9580071.1"/>
    <property type="molecule type" value="Genomic_DNA"/>
</dbReference>